<keyword evidence="2" id="KW-0472">Membrane</keyword>
<feature type="transmembrane region" description="Helical" evidence="2">
    <location>
        <begin position="204"/>
        <end position="223"/>
    </location>
</feature>
<dbReference type="PANTHER" id="PTHR22911">
    <property type="entry name" value="ACYL-MALONYL CONDENSING ENZYME-RELATED"/>
    <property type="match status" value="1"/>
</dbReference>
<dbReference type="SUPFAM" id="SSF103481">
    <property type="entry name" value="Multidrug resistance efflux transporter EmrE"/>
    <property type="match status" value="2"/>
</dbReference>
<keyword evidence="2" id="KW-0812">Transmembrane</keyword>
<dbReference type="EMBL" id="CP027668">
    <property type="protein sequence ID" value="AVO45725.1"/>
    <property type="molecule type" value="Genomic_DNA"/>
</dbReference>
<feature type="transmembrane region" description="Helical" evidence="2">
    <location>
        <begin position="290"/>
        <end position="306"/>
    </location>
</feature>
<keyword evidence="5" id="KW-1185">Reference proteome</keyword>
<keyword evidence="2" id="KW-1133">Transmembrane helix</keyword>
<dbReference type="AlphaFoldDB" id="A0A2S0NC59"/>
<feature type="transmembrane region" description="Helical" evidence="2">
    <location>
        <begin position="55"/>
        <end position="75"/>
    </location>
</feature>
<organism evidence="4 5">
    <name type="scientific">Phreatobacter cathodiphilus</name>
    <dbReference type="NCBI Taxonomy" id="1868589"/>
    <lineage>
        <taxon>Bacteria</taxon>
        <taxon>Pseudomonadati</taxon>
        <taxon>Pseudomonadota</taxon>
        <taxon>Alphaproteobacteria</taxon>
        <taxon>Hyphomicrobiales</taxon>
        <taxon>Phreatobacteraceae</taxon>
        <taxon>Phreatobacter</taxon>
    </lineage>
</organism>
<feature type="region of interest" description="Disordered" evidence="1">
    <location>
        <begin position="1"/>
        <end position="24"/>
    </location>
</feature>
<dbReference type="InterPro" id="IPR037185">
    <property type="entry name" value="EmrE-like"/>
</dbReference>
<gene>
    <name evidence="4" type="ORF">C6569_11980</name>
</gene>
<evidence type="ECO:0000256" key="2">
    <source>
        <dbReference type="SAM" id="Phobius"/>
    </source>
</evidence>
<reference evidence="4 5" key="1">
    <citation type="submission" date="2018-03" db="EMBL/GenBank/DDBJ databases">
        <title>Genome sequencing of Phreatobacter sp.</title>
        <authorList>
            <person name="Kim S.-J."/>
            <person name="Heo J."/>
            <person name="Kwon S.-W."/>
        </authorList>
    </citation>
    <scope>NUCLEOTIDE SEQUENCE [LARGE SCALE GENOMIC DNA]</scope>
    <source>
        <strain evidence="4 5">S-12</strain>
    </source>
</reference>
<dbReference type="Gene3D" id="1.10.3730.20">
    <property type="match status" value="1"/>
</dbReference>
<feature type="transmembrane region" description="Helical" evidence="2">
    <location>
        <begin position="174"/>
        <end position="192"/>
    </location>
</feature>
<feature type="transmembrane region" description="Helical" evidence="2">
    <location>
        <begin position="115"/>
        <end position="138"/>
    </location>
</feature>
<feature type="domain" description="EamA" evidence="3">
    <location>
        <begin position="33"/>
        <end position="156"/>
    </location>
</feature>
<proteinExistence type="predicted"/>
<name>A0A2S0NC59_9HYPH</name>
<dbReference type="KEGG" id="phr:C6569_11980"/>
<evidence type="ECO:0000259" key="3">
    <source>
        <dbReference type="Pfam" id="PF00892"/>
    </source>
</evidence>
<sequence>MERGRARDMTTPLPTLTPAPGASRAGTSRAGAFLALLAGATALGVSPVFVRLADVGPFASAFWRAALALPVLYLWMRIGDRGGKERAGLTLPGVLAGLFFAGDLFFWHLSILNTSIANSTFLATTAPVWVILVAWLWFKDRVSGATLAGLALCIAGGAALVGDSLQVDRSRLSGDLYGLATGVFFGLYFHAIRAGRTTHGAARLTLHSTAVTALVLFAVALVLEPRILPQSMQGWLAVLALGMLTHAAGQGLLSVALGTLPTVFSSLVIFLEAVIAALFAWAVLGEALSLAQVAGGAAIMLGIWVARPR</sequence>
<dbReference type="InterPro" id="IPR000620">
    <property type="entry name" value="EamA_dom"/>
</dbReference>
<dbReference type="OrthoDB" id="8770617at2"/>
<feature type="transmembrane region" description="Helical" evidence="2">
    <location>
        <begin position="30"/>
        <end position="49"/>
    </location>
</feature>
<evidence type="ECO:0000256" key="1">
    <source>
        <dbReference type="SAM" id="MobiDB-lite"/>
    </source>
</evidence>
<evidence type="ECO:0000313" key="4">
    <source>
        <dbReference type="EMBL" id="AVO45725.1"/>
    </source>
</evidence>
<protein>
    <submittedName>
        <fullName evidence="4">EamA/RhaT family transporter</fullName>
    </submittedName>
</protein>
<feature type="transmembrane region" description="Helical" evidence="2">
    <location>
        <begin position="145"/>
        <end position="162"/>
    </location>
</feature>
<evidence type="ECO:0000313" key="5">
    <source>
        <dbReference type="Proteomes" id="UP000237889"/>
    </source>
</evidence>
<feature type="transmembrane region" description="Helical" evidence="2">
    <location>
        <begin position="87"/>
        <end position="109"/>
    </location>
</feature>
<dbReference type="Proteomes" id="UP000237889">
    <property type="component" value="Chromosome"/>
</dbReference>
<feature type="compositionally biased region" description="Low complexity" evidence="1">
    <location>
        <begin position="10"/>
        <end position="24"/>
    </location>
</feature>
<feature type="domain" description="EamA" evidence="3">
    <location>
        <begin position="173"/>
        <end position="305"/>
    </location>
</feature>
<dbReference type="GO" id="GO:0016020">
    <property type="term" value="C:membrane"/>
    <property type="evidence" value="ECO:0007669"/>
    <property type="project" value="InterPro"/>
</dbReference>
<feature type="transmembrane region" description="Helical" evidence="2">
    <location>
        <begin position="235"/>
        <end position="257"/>
    </location>
</feature>
<dbReference type="PANTHER" id="PTHR22911:SF76">
    <property type="entry name" value="EAMA DOMAIN-CONTAINING PROTEIN"/>
    <property type="match status" value="1"/>
</dbReference>
<dbReference type="Pfam" id="PF00892">
    <property type="entry name" value="EamA"/>
    <property type="match status" value="2"/>
</dbReference>
<accession>A0A2S0NC59</accession>
<feature type="transmembrane region" description="Helical" evidence="2">
    <location>
        <begin position="264"/>
        <end position="284"/>
    </location>
</feature>